<feature type="region of interest" description="Disordered" evidence="1">
    <location>
        <begin position="1"/>
        <end position="24"/>
    </location>
</feature>
<protein>
    <submittedName>
        <fullName evidence="2">Uncharacterized protein</fullName>
    </submittedName>
</protein>
<name>A0ABQ8WM36_PENCH</name>
<comment type="caution">
    <text evidence="2">The sequence shown here is derived from an EMBL/GenBank/DDBJ whole genome shotgun (WGS) entry which is preliminary data.</text>
</comment>
<reference evidence="2 3" key="1">
    <citation type="journal article" date="2023" name="IMA Fungus">
        <title>Comparative genomic study of the Penicillium genus elucidates a diverse pangenome and 15 lateral gene transfer events.</title>
        <authorList>
            <person name="Petersen C."/>
            <person name="Sorensen T."/>
            <person name="Nielsen M.R."/>
            <person name="Sondergaard T.E."/>
            <person name="Sorensen J.L."/>
            <person name="Fitzpatrick D.A."/>
            <person name="Frisvad J.C."/>
            <person name="Nielsen K.L."/>
        </authorList>
    </citation>
    <scope>NUCLEOTIDE SEQUENCE [LARGE SCALE GENOMIC DNA]</scope>
    <source>
        <strain evidence="2 3">IBT 3361</strain>
    </source>
</reference>
<keyword evidence="3" id="KW-1185">Reference proteome</keyword>
<dbReference type="Proteomes" id="UP001220256">
    <property type="component" value="Unassembled WGS sequence"/>
</dbReference>
<proteinExistence type="predicted"/>
<dbReference type="EMBL" id="JAPVEB010000003">
    <property type="protein sequence ID" value="KAJ5271026.1"/>
    <property type="molecule type" value="Genomic_DNA"/>
</dbReference>
<evidence type="ECO:0000313" key="2">
    <source>
        <dbReference type="EMBL" id="KAJ5271026.1"/>
    </source>
</evidence>
<accession>A0ABQ8WM36</accession>
<organism evidence="2 3">
    <name type="scientific">Penicillium chrysogenum</name>
    <name type="common">Penicillium notatum</name>
    <dbReference type="NCBI Taxonomy" id="5076"/>
    <lineage>
        <taxon>Eukaryota</taxon>
        <taxon>Fungi</taxon>
        <taxon>Dikarya</taxon>
        <taxon>Ascomycota</taxon>
        <taxon>Pezizomycotina</taxon>
        <taxon>Eurotiomycetes</taxon>
        <taxon>Eurotiomycetidae</taxon>
        <taxon>Eurotiales</taxon>
        <taxon>Aspergillaceae</taxon>
        <taxon>Penicillium</taxon>
        <taxon>Penicillium chrysogenum species complex</taxon>
    </lineage>
</organism>
<gene>
    <name evidence="2" type="ORF">N7505_006784</name>
</gene>
<sequence>MDANGSIGMEERYTPIDSPGSWATRPNLCTIKSIIEDREAARTTHDNMGDEDMPTVYAAELKGVEMALQQIQEAWYGTVGRTSGRGRRRGKRGK</sequence>
<evidence type="ECO:0000256" key="1">
    <source>
        <dbReference type="SAM" id="MobiDB-lite"/>
    </source>
</evidence>
<evidence type="ECO:0000313" key="3">
    <source>
        <dbReference type="Proteomes" id="UP001220256"/>
    </source>
</evidence>